<dbReference type="PANTHER" id="PTHR44119:SF4">
    <property type="entry name" value="AEROBIC COBALTOCHELATASE SUBUNIT COBN"/>
    <property type="match status" value="1"/>
</dbReference>
<reference evidence="3 4" key="1">
    <citation type="submission" date="2016-10" db="EMBL/GenBank/DDBJ databases">
        <authorList>
            <person name="Varghese N."/>
            <person name="Submissions S."/>
        </authorList>
    </citation>
    <scope>NUCLEOTIDE SEQUENCE [LARGE SCALE GENOMIC DNA]</scope>
    <source>
        <strain evidence="3 4">DSM 16392</strain>
    </source>
</reference>
<accession>A0A1I4BU50</accession>
<protein>
    <recommendedName>
        <fullName evidence="1">Cobaltochelatase subunit CobN</fullName>
        <ecNumber evidence="1">6.6.1.2</ecNumber>
    </recommendedName>
</protein>
<dbReference type="EMBL" id="FOSK01000008">
    <property type="protein sequence ID" value="SFK72063.1"/>
    <property type="molecule type" value="Genomic_DNA"/>
</dbReference>
<evidence type="ECO:0000259" key="2">
    <source>
        <dbReference type="Pfam" id="PF02514"/>
    </source>
</evidence>
<dbReference type="EC" id="6.6.1.2" evidence="1"/>
<dbReference type="CDD" id="cd10150">
    <property type="entry name" value="CobN_like"/>
    <property type="match status" value="1"/>
</dbReference>
<dbReference type="Pfam" id="PF02514">
    <property type="entry name" value="CobN-Mg_chel"/>
    <property type="match status" value="1"/>
</dbReference>
<dbReference type="Proteomes" id="UP000199598">
    <property type="component" value="Unassembled WGS sequence"/>
</dbReference>
<evidence type="ECO:0000256" key="1">
    <source>
        <dbReference type="NCBIfam" id="TIGR02257"/>
    </source>
</evidence>
<feature type="domain" description="CobN/magnesium chelatase" evidence="2">
    <location>
        <begin position="137"/>
        <end position="1233"/>
    </location>
</feature>
<comment type="caution">
    <text evidence="3">The sequence shown here is derived from an EMBL/GenBank/DDBJ whole genome shotgun (WGS) entry which is preliminary data.</text>
</comment>
<dbReference type="InterPro" id="IPR003672">
    <property type="entry name" value="CobN/Mg_chltase"/>
</dbReference>
<keyword evidence="4" id="KW-1185">Reference proteome</keyword>
<dbReference type="PANTHER" id="PTHR44119">
    <property type="entry name" value="MAGNESIUM-CHELATASE SUBUNIT CHLH, CHLOROPLASTIC"/>
    <property type="match status" value="1"/>
</dbReference>
<dbReference type="RefSeq" id="WP_093520962.1">
    <property type="nucleotide sequence ID" value="NZ_FOSK01000008.1"/>
</dbReference>
<dbReference type="InterPro" id="IPR011953">
    <property type="entry name" value="Cobalto_CobN"/>
</dbReference>
<organism evidence="3 4">
    <name type="scientific">Pseudovibrio ascidiaceicola</name>
    <dbReference type="NCBI Taxonomy" id="285279"/>
    <lineage>
        <taxon>Bacteria</taxon>
        <taxon>Pseudomonadati</taxon>
        <taxon>Pseudomonadota</taxon>
        <taxon>Alphaproteobacteria</taxon>
        <taxon>Hyphomicrobiales</taxon>
        <taxon>Stappiaceae</taxon>
        <taxon>Pseudovibrio</taxon>
    </lineage>
</organism>
<proteinExistence type="predicted"/>
<evidence type="ECO:0000313" key="4">
    <source>
        <dbReference type="Proteomes" id="UP000199598"/>
    </source>
</evidence>
<gene>
    <name evidence="3" type="ORF">SAMN04488518_108151</name>
</gene>
<dbReference type="NCBIfam" id="TIGR02257">
    <property type="entry name" value="cobalto_cobN"/>
    <property type="match status" value="1"/>
</dbReference>
<sequence length="1251" mass="136894">MHVLVGQSRRLDDGEEAVDLEQAPADVVFLSAADTELAGLAAAHAQHEGYSLRLASFLALSHPYSVDLYVEQTIQASKLVVVRLLGGVEYWRYGVERLEAAARADGVKLALLPGDDKWDEELAQRSTVPVSVAQMLWRYLIEGGAENLSGALLYAAQIAELPAQTPAEPMALPRAGLMLQGHALPTLEDVRASWKDPSRPVAAVVFYRALYQSGAIEPVQALCHQLEAQGINPLVLYVASLKQAECAAVVSSVFEACPPDVVLNATAFALSTAGTVHSSTVLDKQGACVLQIVLSSSSEEGWAESDQGLSPRDLAMHVVLPEIDGRLLTRAISFKEEGDRDVRTQCSLVRFVPKRDRVEFVAALAANWARLRHKNAIERKVGIVLANYPNKDGRIANGVGLDTPASCTHLLSTMKTAGYGIAENAPEASEALIDDLLAGPTNALSNANQRKGGEVFALARYKQLFSQLPLAVREGIEERWGAPEEDPHIVDGSFQLALKTYGNVTVGIQPARGYNIDPKETYHDPALVPPHHYLAWYMWLRDSFEADALIHLGKHGNLEWLPGKALALSEACYPEAVIGPVPNIYPFIVNDPGEGSQAKRRLSSVIIDHLTPPLARAESHGSALELEALLDEYYIAAGVDHRRLKALGKEILGVAAREGMDKDIGLTSEMDEDTRLARLDAYLCDLKELQIRDGLHILGQSPTGEQRAELLVALLRVPRGEKPHENSLLRALAEDLNLVEFDPLDCAFELAWVGERPELLQELVDAPWRSCGDTVERLEALALAYVSGELTVPAVFTATSAVLEALEQDIAQSVDASGVAEVEGVLSSLAGQFVPAGPSGAPSRGRPDVLPTGRNFYSVDVRSVPTKVAWKLGERSASALIMRHFQEHGEWLQSIAMSCWGTANMRTGGDDIAQALALIGARPVWEDTSGRVTGFEIVPLSELQRPRVDVTLRISGFFRDAFPQLIHLFDAAVAAICDLDEPDDANPLAAQYQTELGELLAKGVEEGQARKRSSSRIFGSKPGAYGAGLQALIDEKLWDKRADFAESFLEWGSYAYGRSQEGEQAKDDLVTRLTQADAVVHNQDNREHDLLDSDDYYQFEGGLAATIETLKGDAPHIYHNDHSRPERPVIRSLSEEIGRVVRGRAANPKWIAGVMRHGYKGAFEMAATVDYLFAFGATTNAVSHHHFDQLYDAYLYDDEVRDFIAEKNSAALLEMTERFLEIIQRDMWVPKRNSAYDDLMELRRALMDGGE</sequence>
<evidence type="ECO:0000313" key="3">
    <source>
        <dbReference type="EMBL" id="SFK72063.1"/>
    </source>
</evidence>
<name>A0A1I4BU50_9HYPH</name>